<feature type="transmembrane region" description="Helical" evidence="1">
    <location>
        <begin position="151"/>
        <end position="173"/>
    </location>
</feature>
<keyword evidence="3" id="KW-1185">Reference proteome</keyword>
<name>A0A3B3SWG9_9TELE</name>
<dbReference type="AlphaFoldDB" id="A0A3B3SWG9"/>
<dbReference type="STRING" id="1676925.ENSPKIP00000034720"/>
<evidence type="ECO:0000313" key="3">
    <source>
        <dbReference type="Proteomes" id="UP000261540"/>
    </source>
</evidence>
<reference evidence="2" key="1">
    <citation type="submission" date="2025-08" db="UniProtKB">
        <authorList>
            <consortium name="Ensembl"/>
        </authorList>
    </citation>
    <scope>IDENTIFICATION</scope>
</reference>
<dbReference type="Ensembl" id="ENSPKIT00000015641.1">
    <property type="protein sequence ID" value="ENSPKIP00000034720.1"/>
    <property type="gene ID" value="ENSPKIG00000013945.1"/>
</dbReference>
<accession>A0A3B3SWG9</accession>
<protein>
    <submittedName>
        <fullName evidence="2">Uncharacterized protein</fullName>
    </submittedName>
</protein>
<keyword evidence="1" id="KW-1133">Transmembrane helix</keyword>
<organism evidence="2 3">
    <name type="scientific">Paramormyrops kingsleyae</name>
    <dbReference type="NCBI Taxonomy" id="1676925"/>
    <lineage>
        <taxon>Eukaryota</taxon>
        <taxon>Metazoa</taxon>
        <taxon>Chordata</taxon>
        <taxon>Craniata</taxon>
        <taxon>Vertebrata</taxon>
        <taxon>Euteleostomi</taxon>
        <taxon>Actinopterygii</taxon>
        <taxon>Neopterygii</taxon>
        <taxon>Teleostei</taxon>
        <taxon>Osteoglossocephala</taxon>
        <taxon>Osteoglossomorpha</taxon>
        <taxon>Osteoglossiformes</taxon>
        <taxon>Mormyridae</taxon>
        <taxon>Paramormyrops</taxon>
    </lineage>
</organism>
<evidence type="ECO:0000256" key="1">
    <source>
        <dbReference type="SAM" id="Phobius"/>
    </source>
</evidence>
<reference evidence="2" key="2">
    <citation type="submission" date="2025-09" db="UniProtKB">
        <authorList>
            <consortium name="Ensembl"/>
        </authorList>
    </citation>
    <scope>IDENTIFICATION</scope>
</reference>
<evidence type="ECO:0000313" key="2">
    <source>
        <dbReference type="Ensembl" id="ENSPKIP00000034720.1"/>
    </source>
</evidence>
<dbReference type="Proteomes" id="UP000261540">
    <property type="component" value="Unplaced"/>
</dbReference>
<feature type="transmembrane region" description="Helical" evidence="1">
    <location>
        <begin position="77"/>
        <end position="100"/>
    </location>
</feature>
<sequence>MTVGYLLLPLCLTHSRNSTSINKLSLDPLVIESLCCLLFLTCLFLFFIIHLSYVYVLSVLKFMYLFQGWQTFSGRAALAGFLELWIFPASLGPCCLWATSMWSLIFLCGLTHKVHATHNLGYFWALIHCLCVAAYRVFLRKYSRLRDLEQQCINCIFIVLLLAHSTGDLFGVFEFPFLQSNRFCHGCWASVLLGSAKILDACLSPFVFDVVVGKSALCCLPVNYAGEGLLVYSEHNASNRGDLRWWSTGKGR</sequence>
<proteinExistence type="predicted"/>
<feature type="transmembrane region" description="Helical" evidence="1">
    <location>
        <begin position="28"/>
        <end position="56"/>
    </location>
</feature>
<keyword evidence="1" id="KW-0472">Membrane</keyword>
<keyword evidence="1" id="KW-0812">Transmembrane</keyword>
<feature type="transmembrane region" description="Helical" evidence="1">
    <location>
        <begin position="120"/>
        <end position="139"/>
    </location>
</feature>